<comment type="caution">
    <text evidence="1">The sequence shown here is derived from an EMBL/GenBank/DDBJ whole genome shotgun (WGS) entry which is preliminary data.</text>
</comment>
<proteinExistence type="predicted"/>
<evidence type="ECO:0000313" key="1">
    <source>
        <dbReference type="EMBL" id="PRY87565.1"/>
    </source>
</evidence>
<dbReference type="EMBL" id="PVTR01000006">
    <property type="protein sequence ID" value="PRY87565.1"/>
    <property type="molecule type" value="Genomic_DNA"/>
</dbReference>
<dbReference type="AlphaFoldDB" id="A0A2T0WLK9"/>
<sequence>MPLLEGYLGKITFYGICNCRLGDCCGHPYDTGYYQESI</sequence>
<organism evidence="1 2">
    <name type="scientific">Mongoliibacter ruber</name>
    <dbReference type="NCBI Taxonomy" id="1750599"/>
    <lineage>
        <taxon>Bacteria</taxon>
        <taxon>Pseudomonadati</taxon>
        <taxon>Bacteroidota</taxon>
        <taxon>Cytophagia</taxon>
        <taxon>Cytophagales</taxon>
        <taxon>Cyclobacteriaceae</taxon>
        <taxon>Mongoliibacter</taxon>
    </lineage>
</organism>
<evidence type="ECO:0000313" key="2">
    <source>
        <dbReference type="Proteomes" id="UP000238157"/>
    </source>
</evidence>
<accession>A0A2T0WLK9</accession>
<keyword evidence="2" id="KW-1185">Reference proteome</keyword>
<gene>
    <name evidence="1" type="ORF">CLW00_106191</name>
</gene>
<dbReference type="Proteomes" id="UP000238157">
    <property type="component" value="Unassembled WGS sequence"/>
</dbReference>
<protein>
    <submittedName>
        <fullName evidence="1">Uncharacterized protein</fullName>
    </submittedName>
</protein>
<name>A0A2T0WLK9_9BACT</name>
<reference evidence="1 2" key="1">
    <citation type="submission" date="2018-03" db="EMBL/GenBank/DDBJ databases">
        <title>Genomic Encyclopedia of Archaeal and Bacterial Type Strains, Phase II (KMG-II): from individual species to whole genera.</title>
        <authorList>
            <person name="Goeker M."/>
        </authorList>
    </citation>
    <scope>NUCLEOTIDE SEQUENCE [LARGE SCALE GENOMIC DNA]</scope>
    <source>
        <strain evidence="1 2">DSM 27929</strain>
    </source>
</reference>